<dbReference type="Gene3D" id="2.60.120.1440">
    <property type="match status" value="1"/>
</dbReference>
<sequence length="376" mass="42314">MKPMISQSELEELAYKYQIGTITAAEKLLLDEWYGAHDDSFFYHSDERGIVQHRMWNDIRNAISKKRKLKLWPKLVAAACIVLISGVALYFTSKDKVSSETIFTGTLKDINPGSNKAILVLSDGKRIDLTTSNGGNIAYQSGTEIKKLNGGTLEYTSSNSEIKKAGTGFNTIETPVGGEYKLILPDGSMIWLNSSSSLRYPVSFDNRETREVELKGEAYFEIAKNPSHPFIVRSRTQKITVLGTHFNVNSYDDEPETNTALLEGAISLFNGSISKKLEPGERSVNNGKDIKITKANLSQDIAWKNGYFEFQETDLKTVMRQISRWYGLRVSYSGKMPTKRFTGKIGRELKLSSALKILRYFEVNFTVSDNDIYINN</sequence>
<keyword evidence="1" id="KW-1133">Transmembrane helix</keyword>
<evidence type="ECO:0000259" key="2">
    <source>
        <dbReference type="Pfam" id="PF04773"/>
    </source>
</evidence>
<evidence type="ECO:0000256" key="1">
    <source>
        <dbReference type="SAM" id="Phobius"/>
    </source>
</evidence>
<dbReference type="PANTHER" id="PTHR30273">
    <property type="entry name" value="PERIPLASMIC SIGNAL SENSOR AND SIGMA FACTOR ACTIVATOR FECR-RELATED"/>
    <property type="match status" value="1"/>
</dbReference>
<dbReference type="PANTHER" id="PTHR30273:SF2">
    <property type="entry name" value="PROTEIN FECR"/>
    <property type="match status" value="1"/>
</dbReference>
<name>A0A4R0MPI4_9SPHI</name>
<comment type="caution">
    <text evidence="4">The sequence shown here is derived from an EMBL/GenBank/DDBJ whole genome shotgun (WGS) entry which is preliminary data.</text>
</comment>
<keyword evidence="5" id="KW-1185">Reference proteome</keyword>
<feature type="transmembrane region" description="Helical" evidence="1">
    <location>
        <begin position="71"/>
        <end position="91"/>
    </location>
</feature>
<accession>A0A4R0MPI4</accession>
<evidence type="ECO:0000259" key="3">
    <source>
        <dbReference type="Pfam" id="PF16344"/>
    </source>
</evidence>
<dbReference type="GO" id="GO:0016989">
    <property type="term" value="F:sigma factor antagonist activity"/>
    <property type="evidence" value="ECO:0007669"/>
    <property type="project" value="TreeGrafter"/>
</dbReference>
<dbReference type="InterPro" id="IPR032508">
    <property type="entry name" value="FecR_C"/>
</dbReference>
<dbReference type="InterPro" id="IPR012373">
    <property type="entry name" value="Ferrdict_sens_TM"/>
</dbReference>
<keyword evidence="1" id="KW-0472">Membrane</keyword>
<reference evidence="4 5" key="1">
    <citation type="submission" date="2019-02" db="EMBL/GenBank/DDBJ databases">
        <title>Pedobacter sp. RP-1-13 sp. nov., isolated from Arctic soil.</title>
        <authorList>
            <person name="Dahal R.H."/>
        </authorList>
    </citation>
    <scope>NUCLEOTIDE SEQUENCE [LARGE SCALE GENOMIC DNA]</scope>
    <source>
        <strain evidence="4 5">RP-1-13</strain>
    </source>
</reference>
<feature type="domain" description="Protein FecR C-terminal" evidence="3">
    <location>
        <begin position="307"/>
        <end position="374"/>
    </location>
</feature>
<dbReference type="Gene3D" id="3.55.50.30">
    <property type="match status" value="1"/>
</dbReference>
<dbReference type="AlphaFoldDB" id="A0A4R0MPI4"/>
<dbReference type="Pfam" id="PF04773">
    <property type="entry name" value="FecR"/>
    <property type="match status" value="1"/>
</dbReference>
<evidence type="ECO:0000313" key="4">
    <source>
        <dbReference type="EMBL" id="TCC88543.1"/>
    </source>
</evidence>
<proteinExistence type="predicted"/>
<dbReference type="EMBL" id="SJSK01000005">
    <property type="protein sequence ID" value="TCC88543.1"/>
    <property type="molecule type" value="Genomic_DNA"/>
</dbReference>
<organism evidence="4 5">
    <name type="scientific">Pedobacter frigiditerrae</name>
    <dbReference type="NCBI Taxonomy" id="2530452"/>
    <lineage>
        <taxon>Bacteria</taxon>
        <taxon>Pseudomonadati</taxon>
        <taxon>Bacteroidota</taxon>
        <taxon>Sphingobacteriia</taxon>
        <taxon>Sphingobacteriales</taxon>
        <taxon>Sphingobacteriaceae</taxon>
        <taxon>Pedobacter</taxon>
    </lineage>
</organism>
<gene>
    <name evidence="4" type="ORF">EZ428_18045</name>
</gene>
<keyword evidence="1" id="KW-0812">Transmembrane</keyword>
<dbReference type="Proteomes" id="UP000292884">
    <property type="component" value="Unassembled WGS sequence"/>
</dbReference>
<dbReference type="Pfam" id="PF16344">
    <property type="entry name" value="FecR_C"/>
    <property type="match status" value="1"/>
</dbReference>
<dbReference type="OrthoDB" id="1099963at2"/>
<feature type="domain" description="FecR protein" evidence="2">
    <location>
        <begin position="171"/>
        <end position="266"/>
    </location>
</feature>
<evidence type="ECO:0000313" key="5">
    <source>
        <dbReference type="Proteomes" id="UP000292884"/>
    </source>
</evidence>
<protein>
    <submittedName>
        <fullName evidence="4">FecR family protein</fullName>
    </submittedName>
</protein>
<dbReference type="RefSeq" id="WP_131554597.1">
    <property type="nucleotide sequence ID" value="NZ_SJSK01000005.1"/>
</dbReference>
<dbReference type="InterPro" id="IPR006860">
    <property type="entry name" value="FecR"/>
</dbReference>